<organism evidence="5 6">
    <name type="scientific">Symbiodinium microadriaticum</name>
    <name type="common">Dinoflagellate</name>
    <name type="synonym">Zooxanthella microadriatica</name>
    <dbReference type="NCBI Taxonomy" id="2951"/>
    <lineage>
        <taxon>Eukaryota</taxon>
        <taxon>Sar</taxon>
        <taxon>Alveolata</taxon>
        <taxon>Dinophyceae</taxon>
        <taxon>Suessiales</taxon>
        <taxon>Symbiodiniaceae</taxon>
        <taxon>Symbiodinium</taxon>
    </lineage>
</organism>
<dbReference type="Pfam" id="PF00076">
    <property type="entry name" value="RRM_1"/>
    <property type="match status" value="3"/>
</dbReference>
<evidence type="ECO:0000256" key="1">
    <source>
        <dbReference type="ARBA" id="ARBA00022884"/>
    </source>
</evidence>
<comment type="caution">
    <text evidence="5">The sequence shown here is derived from an EMBL/GenBank/DDBJ whole genome shotgun (WGS) entry which is preliminary data.</text>
</comment>
<gene>
    <name evidence="5" type="primary">pAbp</name>
    <name evidence="5" type="ORF">AK812_SmicGene32136</name>
</gene>
<evidence type="ECO:0000313" key="6">
    <source>
        <dbReference type="Proteomes" id="UP000186817"/>
    </source>
</evidence>
<dbReference type="CDD" id="cd00590">
    <property type="entry name" value="RRM_SF"/>
    <property type="match status" value="2"/>
</dbReference>
<dbReference type="PROSITE" id="PS50102">
    <property type="entry name" value="RRM"/>
    <property type="match status" value="3"/>
</dbReference>
<dbReference type="AlphaFoldDB" id="A0A1Q9CUW5"/>
<dbReference type="Gene3D" id="3.30.70.330">
    <property type="match status" value="3"/>
</dbReference>
<keyword evidence="1 2" id="KW-0694">RNA-binding</keyword>
<proteinExistence type="predicted"/>
<dbReference type="SMART" id="SM00360">
    <property type="entry name" value="RRM"/>
    <property type="match status" value="3"/>
</dbReference>
<feature type="region of interest" description="Disordered" evidence="3">
    <location>
        <begin position="338"/>
        <end position="358"/>
    </location>
</feature>
<evidence type="ECO:0000256" key="3">
    <source>
        <dbReference type="SAM" id="MobiDB-lite"/>
    </source>
</evidence>
<feature type="domain" description="RRM" evidence="4">
    <location>
        <begin position="153"/>
        <end position="235"/>
    </location>
</feature>
<feature type="domain" description="RRM" evidence="4">
    <location>
        <begin position="57"/>
        <end position="132"/>
    </location>
</feature>
<dbReference type="SUPFAM" id="SSF54928">
    <property type="entry name" value="RNA-binding domain, RBD"/>
    <property type="match status" value="3"/>
</dbReference>
<evidence type="ECO:0000259" key="4">
    <source>
        <dbReference type="PROSITE" id="PS50102"/>
    </source>
</evidence>
<dbReference type="GO" id="GO:0003723">
    <property type="term" value="F:RNA binding"/>
    <property type="evidence" value="ECO:0007669"/>
    <property type="project" value="UniProtKB-UniRule"/>
</dbReference>
<evidence type="ECO:0000256" key="2">
    <source>
        <dbReference type="PROSITE-ProRule" id="PRU00176"/>
    </source>
</evidence>
<evidence type="ECO:0000313" key="5">
    <source>
        <dbReference type="EMBL" id="OLP86722.1"/>
    </source>
</evidence>
<keyword evidence="6" id="KW-1185">Reference proteome</keyword>
<dbReference type="OrthoDB" id="438706at2759"/>
<dbReference type="InterPro" id="IPR000504">
    <property type="entry name" value="RRM_dom"/>
</dbReference>
<sequence>MPKKAAKLQGDDGQVKGKKRPIEVLQETSEQLETKPAKASKVRKKVLKEDAPEQPTSKIYISGVPRDCPESSIREKFAKYGTVVEVQIPPDRRRNKKRIAFVGFAESSAAKAALAEDGDLLDSKITVRLAGAKPDPSKPKDVSEVPSSKAKAAKLFITGFGTDADAADALKQHLSKKCGELASFTVPSSRSAKSKGTARGFAIVEFAEIKTAKSALKLNGTSLGGNKLVVKKYEKSRSDEKQMQKQAATKQQQLEKEKAKREFRVVVKGFQKSTTRAELEEHFGSCGEIRTIALPQKDGNPRGIAFVSFSSEAAVQAALKLNAKEFQEKRTLEVWRAREKSNKKGTTPNDGELEHYAGSGSREMQTSAIARSWDVIPVVFDTASGITGSSLNSAIEPLGFEFQEAYAVANISGRRSIPQILLASWDEIRLVILADSLGPSLASLLHFMSFDVVSLTIADVKISEVPGPSRWMLSTWELPEDDPEGTPYKRDEVHLQDLFFDMTTTAPVQAGSDLVLQARGLQAVSGENTLRIKIRRSLPEIRRRVPDLPFLENFDEESRRKIASLLDSCQAEETARATEHFQNMLKHDEAKIRSFARAHADMQLEWEREPPSVDTVSQANHPAIAVEQQAKSWIKAWGTKPSPVSPQVDNILQDIP</sequence>
<dbReference type="EMBL" id="LSRX01000902">
    <property type="protein sequence ID" value="OLP86722.1"/>
    <property type="molecule type" value="Genomic_DNA"/>
</dbReference>
<dbReference type="PANTHER" id="PTHR48027">
    <property type="entry name" value="HETEROGENEOUS NUCLEAR RIBONUCLEOPROTEIN 87F-RELATED"/>
    <property type="match status" value="1"/>
</dbReference>
<protein>
    <submittedName>
        <fullName evidence="5">Polyadenylate-binding protein</fullName>
    </submittedName>
</protein>
<dbReference type="InterPro" id="IPR012677">
    <property type="entry name" value="Nucleotide-bd_a/b_plait_sf"/>
</dbReference>
<name>A0A1Q9CUW5_SYMMI</name>
<dbReference type="InterPro" id="IPR035979">
    <property type="entry name" value="RBD_domain_sf"/>
</dbReference>
<dbReference type="Proteomes" id="UP000186817">
    <property type="component" value="Unassembled WGS sequence"/>
</dbReference>
<feature type="region of interest" description="Disordered" evidence="3">
    <location>
        <begin position="1"/>
        <end position="65"/>
    </location>
</feature>
<reference evidence="5 6" key="1">
    <citation type="submission" date="2016-02" db="EMBL/GenBank/DDBJ databases">
        <title>Genome analysis of coral dinoflagellate symbionts highlights evolutionary adaptations to a symbiotic lifestyle.</title>
        <authorList>
            <person name="Aranda M."/>
            <person name="Li Y."/>
            <person name="Liew Y.J."/>
            <person name="Baumgarten S."/>
            <person name="Simakov O."/>
            <person name="Wilson M."/>
            <person name="Piel J."/>
            <person name="Ashoor H."/>
            <person name="Bougouffa S."/>
            <person name="Bajic V.B."/>
            <person name="Ryu T."/>
            <person name="Ravasi T."/>
            <person name="Bayer T."/>
            <person name="Micklem G."/>
            <person name="Kim H."/>
            <person name="Bhak J."/>
            <person name="Lajeunesse T.C."/>
            <person name="Voolstra C.R."/>
        </authorList>
    </citation>
    <scope>NUCLEOTIDE SEQUENCE [LARGE SCALE GENOMIC DNA]</scope>
    <source>
        <strain evidence="5 6">CCMP2467</strain>
    </source>
</reference>
<feature type="domain" description="RRM" evidence="4">
    <location>
        <begin position="263"/>
        <end position="339"/>
    </location>
</feature>
<dbReference type="InterPro" id="IPR052462">
    <property type="entry name" value="SLIRP/GR-RBP-like"/>
</dbReference>
<accession>A0A1Q9CUW5</accession>